<organism evidence="2 3">
    <name type="scientific">Chthonomonas calidirosea (strain DSM 23976 / ICMP 18418 / T49)</name>
    <dbReference type="NCBI Taxonomy" id="1303518"/>
    <lineage>
        <taxon>Bacteria</taxon>
        <taxon>Bacillati</taxon>
        <taxon>Armatimonadota</taxon>
        <taxon>Chthonomonadia</taxon>
        <taxon>Chthonomonadales</taxon>
        <taxon>Chthonomonadaceae</taxon>
        <taxon>Chthonomonas</taxon>
    </lineage>
</organism>
<sequence length="757" mass="82882">MYVPVKPSMFKFPLSVANAQFQAYTNLDPTGKREIIRMKARCQLVTSFFLAILLLRLTVLSCNAAQQNAPQSPSLMALGGIGSGAVFLSSDASLAAAEPTAGDYHSFPPYEIGFLAARVRIGEETHAVLLSTQSLHDLPSLPKLATTRRFPIAHFQVPQDLLPVATELLAFSSFIPHDIANSTLPVAGFVVTFHNPLPIAAEVSALISCPSLFQQPLKAEILPAANGFFGAHIVSKQGETAVLTYPQRGDATVTACCWNTGAPNAAWWHDFQETGDLTGQQQLDNASSPSIAICVHLTLAPHDQVQIPFAVAWHTNLSPSPYYAALFPNATAIAQRLLANWLALYALTAEWQDNLNFSNLPAQLLQKLTDSLQPLLTNATLDQQGALALPKEASLPPADRLVQRLFLLSPLLDLYPDLIVTEIRKLSDSFQQTKNNIDAAALLILSNAYVHQTNNLIPLTTNAQTLQAAIQAVASSQPQANILWTWAALFAAESLTDLIHAQSLKMQLSQAFTKANEVITQQFQSFTAPTTASDFPAKWLDQIALIRVFLPDIPIPLTIPHLLSYTHVLSASQAFLLVAQNDPDRGFRYLSSIATEPDNPTAVVIWSLLKALDGFRIDQIQRELWLLPSFPSAWPRLESPIFSANLWATLHYTPTARGEIMRFYVVRLFAPGPLAYPHSAGLLPKLPAPQLEINALYIPAPPPFPERRPNRLTEVHLSLAQRPLGFRLKPINPSVLCLQLDAPLQLTAGDELDIEVH</sequence>
<feature type="domain" description="Glycosyl-hydrolase family 116 N-terminal" evidence="1">
    <location>
        <begin position="77"/>
        <end position="341"/>
    </location>
</feature>
<dbReference type="Pfam" id="PF12215">
    <property type="entry name" value="Glyco_hydr_116N"/>
    <property type="match status" value="1"/>
</dbReference>
<evidence type="ECO:0000313" key="3">
    <source>
        <dbReference type="Proteomes" id="UP000014227"/>
    </source>
</evidence>
<evidence type="ECO:0000313" key="2">
    <source>
        <dbReference type="EMBL" id="CCW34521.1"/>
    </source>
</evidence>
<dbReference type="GO" id="GO:0008422">
    <property type="term" value="F:beta-glucosidase activity"/>
    <property type="evidence" value="ECO:0007669"/>
    <property type="project" value="TreeGrafter"/>
</dbReference>
<dbReference type="PANTHER" id="PTHR12654">
    <property type="entry name" value="BILE ACID BETA-GLUCOSIDASE-RELATED"/>
    <property type="match status" value="1"/>
</dbReference>
<keyword evidence="3" id="KW-1185">Reference proteome</keyword>
<dbReference type="EMBL" id="HF951689">
    <property type="protein sequence ID" value="CCW34521.1"/>
    <property type="molecule type" value="Genomic_DNA"/>
</dbReference>
<dbReference type="HOGENOM" id="CLU_367898_0_0_0"/>
<dbReference type="PANTHER" id="PTHR12654:SF0">
    <property type="entry name" value="NON-LYSOSOMAL GLUCOSYLCERAMIDASE"/>
    <property type="match status" value="1"/>
</dbReference>
<proteinExistence type="predicted"/>
<dbReference type="AlphaFoldDB" id="S0ESY9"/>
<dbReference type="InterPro" id="IPR024462">
    <property type="entry name" value="GH116_N"/>
</dbReference>
<accession>S0ESY9</accession>
<gene>
    <name evidence="2" type="ORF">CCALI_00696</name>
</gene>
<dbReference type="eggNOG" id="COG4354">
    <property type="taxonomic scope" value="Bacteria"/>
</dbReference>
<dbReference type="Proteomes" id="UP000014227">
    <property type="component" value="Chromosome I"/>
</dbReference>
<dbReference type="InterPro" id="IPR052566">
    <property type="entry name" value="Non-lysos_glucosylceramidase"/>
</dbReference>
<reference evidence="3" key="1">
    <citation type="submission" date="2013-03" db="EMBL/GenBank/DDBJ databases">
        <title>Genome sequence of Chthonomonas calidirosea, the first sequenced genome from the Armatimonadetes phylum (formally candidate division OP10).</title>
        <authorList>
            <person name="Lee K.C.Y."/>
            <person name="Morgan X.C."/>
            <person name="Dunfield P.F."/>
            <person name="Tamas I."/>
            <person name="Houghton K.M."/>
            <person name="Vyssotski M."/>
            <person name="Ryan J.L.J."/>
            <person name="Lagutin K."/>
            <person name="McDonald I.R."/>
            <person name="Stott M.B."/>
        </authorList>
    </citation>
    <scope>NUCLEOTIDE SEQUENCE [LARGE SCALE GENOMIC DNA]</scope>
    <source>
        <strain evidence="3">DSM 23976 / ICMP 18418 / T49</strain>
    </source>
</reference>
<dbReference type="KEGG" id="ccz:CCALI_00696"/>
<evidence type="ECO:0000259" key="1">
    <source>
        <dbReference type="Pfam" id="PF12215"/>
    </source>
</evidence>
<dbReference type="STRING" id="454171.CP488_00457"/>
<protein>
    <submittedName>
        <fullName evidence="2">Predicted bile acid beta-glucosidase</fullName>
    </submittedName>
</protein>
<dbReference type="InParanoid" id="S0ESY9"/>
<name>S0ESY9_CHTCT</name>
<dbReference type="PATRIC" id="fig|1303518.3.peg.702"/>